<name>A0A4R5NSF8_LENBU</name>
<dbReference type="InterPro" id="IPR023296">
    <property type="entry name" value="Glyco_hydro_beta-prop_sf"/>
</dbReference>
<accession>A0A4R5NSF8</accession>
<sequence>MNNQSTNGGYLFVFFTGTEDSPSAEQLYFALSPDGLHWTDINHNQPVLTSTIGERGVRDSFIMRRQDGHFTIMATDLSIYHRGGWGQAKATTTGSKDLIFWDSADLLSWSTPRAVRMVGEDTGCVWAPEAIYDPAHEAYFVFWSSPNQQTHKMEIWRAYTKDFQHFESTATYAVAKNPKNDLIDMTMVKAGGQFVRASRDGTIPIEQSPSLTGDWQQVTALQDLDLGIQGDTVEGPEIVWLADQQKWCIYVDQFDNGRGYLPILTSDLTSSNPTDWEVAPDYDFGQLKKRHGSIMALTPQEYANLAAKY</sequence>
<evidence type="ECO:0000313" key="2">
    <source>
        <dbReference type="Proteomes" id="UP000295181"/>
    </source>
</evidence>
<dbReference type="CDD" id="cd08983">
    <property type="entry name" value="GH43_Bt3655-like"/>
    <property type="match status" value="1"/>
</dbReference>
<evidence type="ECO:0008006" key="3">
    <source>
        <dbReference type="Google" id="ProtNLM"/>
    </source>
</evidence>
<comment type="caution">
    <text evidence="1">The sequence shown here is derived from an EMBL/GenBank/DDBJ whole genome shotgun (WGS) entry which is preliminary data.</text>
</comment>
<dbReference type="GeneID" id="72461566"/>
<dbReference type="RefSeq" id="WP_056939012.1">
    <property type="nucleotide sequence ID" value="NZ_AZDM01000022.1"/>
</dbReference>
<dbReference type="PANTHER" id="PTHR43301">
    <property type="entry name" value="ARABINAN ENDO-1,5-ALPHA-L-ARABINOSIDASE"/>
    <property type="match status" value="1"/>
</dbReference>
<proteinExistence type="predicted"/>
<reference evidence="1 2" key="1">
    <citation type="journal article" date="2019" name="Appl. Microbiol. Biotechnol.">
        <title>Uncovering carbohydrate metabolism through a genotype-phenotype association study of 56 lactic acid bacteria genomes.</title>
        <authorList>
            <person name="Buron-Moles G."/>
            <person name="Chailyan A."/>
            <person name="Dolejs I."/>
            <person name="Forster J."/>
            <person name="Miks M.H."/>
        </authorList>
    </citation>
    <scope>NUCLEOTIDE SEQUENCE [LARGE SCALE GENOMIC DNA]</scope>
    <source>
        <strain evidence="1 2">ATCC 4005</strain>
    </source>
</reference>
<protein>
    <recommendedName>
        <fullName evidence="3">Glycosyl hydrolase family 32 N-terminal domain-containing protein</fullName>
    </recommendedName>
</protein>
<dbReference type="PANTHER" id="PTHR43301:SF3">
    <property type="entry name" value="ARABINAN ENDO-1,5-ALPHA-L-ARABINOSIDASE A-RELATED"/>
    <property type="match status" value="1"/>
</dbReference>
<dbReference type="InterPro" id="IPR050727">
    <property type="entry name" value="GH43_arabinanases"/>
</dbReference>
<dbReference type="Gene3D" id="2.115.10.20">
    <property type="entry name" value="Glycosyl hydrolase domain, family 43"/>
    <property type="match status" value="1"/>
</dbReference>
<gene>
    <name evidence="1" type="ORF">C5L32_001740</name>
</gene>
<evidence type="ECO:0000313" key="1">
    <source>
        <dbReference type="EMBL" id="TDG80140.1"/>
    </source>
</evidence>
<dbReference type="Proteomes" id="UP000295181">
    <property type="component" value="Unassembled WGS sequence"/>
</dbReference>
<dbReference type="EMBL" id="PUFP01000019">
    <property type="protein sequence ID" value="TDG80140.1"/>
    <property type="molecule type" value="Genomic_DNA"/>
</dbReference>
<organism evidence="1 2">
    <name type="scientific">Lentilactobacillus buchneri DSM 20057</name>
    <dbReference type="NCBI Taxonomy" id="1423728"/>
    <lineage>
        <taxon>Bacteria</taxon>
        <taxon>Bacillati</taxon>
        <taxon>Bacillota</taxon>
        <taxon>Bacilli</taxon>
        <taxon>Lactobacillales</taxon>
        <taxon>Lactobacillaceae</taxon>
        <taxon>Lentilactobacillus</taxon>
    </lineage>
</organism>
<dbReference type="AlphaFoldDB" id="A0A4R5NSF8"/>
<dbReference type="SUPFAM" id="SSF75005">
    <property type="entry name" value="Arabinanase/levansucrase/invertase"/>
    <property type="match status" value="1"/>
</dbReference>